<evidence type="ECO:0000256" key="1">
    <source>
        <dbReference type="SAM" id="MobiDB-lite"/>
    </source>
</evidence>
<name>A0A433DCX2_9FUNG</name>
<feature type="region of interest" description="Disordered" evidence="1">
    <location>
        <begin position="65"/>
        <end position="88"/>
    </location>
</feature>
<comment type="caution">
    <text evidence="2">The sequence shown here is derived from an EMBL/GenBank/DDBJ whole genome shotgun (WGS) entry which is preliminary data.</text>
</comment>
<evidence type="ECO:0000313" key="3">
    <source>
        <dbReference type="Proteomes" id="UP000268093"/>
    </source>
</evidence>
<gene>
    <name evidence="2" type="ORF">BC936DRAFT_144142</name>
</gene>
<proteinExistence type="predicted"/>
<accession>A0A433DCX2</accession>
<keyword evidence="3" id="KW-1185">Reference proteome</keyword>
<evidence type="ECO:0000313" key="2">
    <source>
        <dbReference type="EMBL" id="RUP48701.1"/>
    </source>
</evidence>
<feature type="compositionally biased region" description="Polar residues" evidence="1">
    <location>
        <begin position="66"/>
        <end position="82"/>
    </location>
</feature>
<dbReference type="AlphaFoldDB" id="A0A433DCX2"/>
<protein>
    <submittedName>
        <fullName evidence="2">Uncharacterized protein</fullName>
    </submittedName>
</protein>
<sequence>MEERLNYNKCIQGMDRKYVINNFKNPIQGVATARLGCRHLSMRSPSFAHPKTLKDHGPKWRAWTNRGATSSGCAGSPKQPTTKLVPED</sequence>
<organism evidence="2 3">
    <name type="scientific">Jimgerdemannia flammicorona</name>
    <dbReference type="NCBI Taxonomy" id="994334"/>
    <lineage>
        <taxon>Eukaryota</taxon>
        <taxon>Fungi</taxon>
        <taxon>Fungi incertae sedis</taxon>
        <taxon>Mucoromycota</taxon>
        <taxon>Mucoromycotina</taxon>
        <taxon>Endogonomycetes</taxon>
        <taxon>Endogonales</taxon>
        <taxon>Endogonaceae</taxon>
        <taxon>Jimgerdemannia</taxon>
    </lineage>
</organism>
<dbReference type="Proteomes" id="UP000268093">
    <property type="component" value="Unassembled WGS sequence"/>
</dbReference>
<reference evidence="2 3" key="1">
    <citation type="journal article" date="2018" name="New Phytol.">
        <title>Phylogenomics of Endogonaceae and evolution of mycorrhizas within Mucoromycota.</title>
        <authorList>
            <person name="Chang Y."/>
            <person name="Desiro A."/>
            <person name="Na H."/>
            <person name="Sandor L."/>
            <person name="Lipzen A."/>
            <person name="Clum A."/>
            <person name="Barry K."/>
            <person name="Grigoriev I.V."/>
            <person name="Martin F.M."/>
            <person name="Stajich J.E."/>
            <person name="Smith M.E."/>
            <person name="Bonito G."/>
            <person name="Spatafora J.W."/>
        </authorList>
    </citation>
    <scope>NUCLEOTIDE SEQUENCE [LARGE SCALE GENOMIC DNA]</scope>
    <source>
        <strain evidence="2 3">GMNB39</strain>
    </source>
</reference>
<dbReference type="EMBL" id="RBNI01003054">
    <property type="protein sequence ID" value="RUP48701.1"/>
    <property type="molecule type" value="Genomic_DNA"/>
</dbReference>